<feature type="compositionally biased region" description="Basic and acidic residues" evidence="1">
    <location>
        <begin position="57"/>
        <end position="79"/>
    </location>
</feature>
<organism evidence="2 3">
    <name type="scientific">Daphnia magna</name>
    <dbReference type="NCBI Taxonomy" id="35525"/>
    <lineage>
        <taxon>Eukaryota</taxon>
        <taxon>Metazoa</taxon>
        <taxon>Ecdysozoa</taxon>
        <taxon>Arthropoda</taxon>
        <taxon>Crustacea</taxon>
        <taxon>Branchiopoda</taxon>
        <taxon>Diplostraca</taxon>
        <taxon>Cladocera</taxon>
        <taxon>Anomopoda</taxon>
        <taxon>Daphniidae</taxon>
        <taxon>Daphnia</taxon>
    </lineage>
</organism>
<name>A0A164RMJ0_9CRUS</name>
<gene>
    <name evidence="2" type="ORF">APZ42_027504</name>
</gene>
<accession>A0A164RMJ0</accession>
<reference evidence="2 3" key="1">
    <citation type="submission" date="2016-03" db="EMBL/GenBank/DDBJ databases">
        <title>EvidentialGene: Evidence-directed Construction of Genes on Genomes.</title>
        <authorList>
            <person name="Gilbert D.G."/>
            <person name="Choi J.-H."/>
            <person name="Mockaitis K."/>
            <person name="Colbourne J."/>
            <person name="Pfrender M."/>
        </authorList>
    </citation>
    <scope>NUCLEOTIDE SEQUENCE [LARGE SCALE GENOMIC DNA]</scope>
    <source>
        <strain evidence="2 3">Xinb3</strain>
        <tissue evidence="2">Complete organism</tissue>
    </source>
</reference>
<keyword evidence="3" id="KW-1185">Reference proteome</keyword>
<evidence type="ECO:0000313" key="2">
    <source>
        <dbReference type="EMBL" id="KZS08782.1"/>
    </source>
</evidence>
<evidence type="ECO:0000256" key="1">
    <source>
        <dbReference type="SAM" id="MobiDB-lite"/>
    </source>
</evidence>
<dbReference type="AlphaFoldDB" id="A0A164RMJ0"/>
<protein>
    <submittedName>
        <fullName evidence="2">Uncharacterized protein</fullName>
    </submittedName>
</protein>
<dbReference type="EMBL" id="LRGB01002190">
    <property type="protein sequence ID" value="KZS08782.1"/>
    <property type="molecule type" value="Genomic_DNA"/>
</dbReference>
<dbReference type="Proteomes" id="UP000076858">
    <property type="component" value="Unassembled WGS sequence"/>
</dbReference>
<feature type="region of interest" description="Disordered" evidence="1">
    <location>
        <begin position="32"/>
        <end position="91"/>
    </location>
</feature>
<proteinExistence type="predicted"/>
<comment type="caution">
    <text evidence="2">The sequence shown here is derived from an EMBL/GenBank/DDBJ whole genome shotgun (WGS) entry which is preliminary data.</text>
</comment>
<evidence type="ECO:0000313" key="3">
    <source>
        <dbReference type="Proteomes" id="UP000076858"/>
    </source>
</evidence>
<sequence>MNYIQAHTHTHVCVILGKSFISKMWLLGSHLPTEKMKKKRGADDEEEKKKKKKVKIKNGDDIKRGVIREKDPLRGEKSLYTHGRNKKARTI</sequence>